<name>A0ABS1HII1_9BACT</name>
<dbReference type="Proteomes" id="UP000605676">
    <property type="component" value="Unassembled WGS sequence"/>
</dbReference>
<comment type="caution">
    <text evidence="1">The sequence shown here is derived from an EMBL/GenBank/DDBJ whole genome shotgun (WGS) entry which is preliminary data.</text>
</comment>
<dbReference type="RefSeq" id="WP_200464708.1">
    <property type="nucleotide sequence ID" value="NZ_JAENRR010000016.1"/>
</dbReference>
<organism evidence="1 2">
    <name type="scientific">Carboxylicivirga marina</name>
    <dbReference type="NCBI Taxonomy" id="2800988"/>
    <lineage>
        <taxon>Bacteria</taxon>
        <taxon>Pseudomonadati</taxon>
        <taxon>Bacteroidota</taxon>
        <taxon>Bacteroidia</taxon>
        <taxon>Marinilabiliales</taxon>
        <taxon>Marinilabiliaceae</taxon>
        <taxon>Carboxylicivirga</taxon>
    </lineage>
</organism>
<proteinExistence type="predicted"/>
<sequence length="578" mass="64493">MKKYLLVIILLLVWTGVDNILFGQTPTATVTVDQFRLCESGNIKMIVEFTGDAPFDFKYWINSGIIDQGFVTTAYNSYTFEFTTEFTKTGYLRFYDFSDTNGNPGSILDENGDPIVDGRIDIIVNNKPKPTINAPLRTCDLDVNLSATKEFESSTCSWRLENSSDGTLSDENITNPIFTAASEGIYTFFFTEDNDGCMSDEIAYSNYEVINTPSPSGGVIRDSETICAGEQATIDLNLVGEFPITVSYTDNVEGIDIYEFDTHQILTRELTSNETYQVYKLTSINGCETVINDDVDVHVDKMPNANAGTIDSPICGFEAVLEPILTEGLNSSGYWTLIDDNGGSGLEFDGNEISLDSDVQFAEEMYDLQWTEENEDNTDCYDTSDLSVTFYKIPESNIIKDTVEFYLARNLDLQAEEPLKGMKGLWEVIEEPSQKPLFVDADSSYTKVNNLIIGEYTFKWTVSNGEFCADYETPDEISISNKGIYKTTGFSPNGDGTNEIFIIGGAKNVAKNKLTVFDVTGKIVYQENNFCHPKDDKEIGWNGQKNDGNTEDGTYYYIFEGEGIDPIKSYLIIKGSKQ</sequence>
<keyword evidence="2" id="KW-1185">Reference proteome</keyword>
<dbReference type="EMBL" id="JAENRR010000016">
    <property type="protein sequence ID" value="MBK3517479.1"/>
    <property type="molecule type" value="Genomic_DNA"/>
</dbReference>
<protein>
    <submittedName>
        <fullName evidence="1">Gliding motility-associated C-terminal domain-containing protein</fullName>
    </submittedName>
</protein>
<evidence type="ECO:0000313" key="1">
    <source>
        <dbReference type="EMBL" id="MBK3517479.1"/>
    </source>
</evidence>
<gene>
    <name evidence="1" type="ORF">JIV24_09040</name>
</gene>
<evidence type="ECO:0000313" key="2">
    <source>
        <dbReference type="Proteomes" id="UP000605676"/>
    </source>
</evidence>
<dbReference type="Pfam" id="PF13585">
    <property type="entry name" value="CHU_C"/>
    <property type="match status" value="1"/>
</dbReference>
<reference evidence="1 2" key="1">
    <citation type="submission" date="2021-01" db="EMBL/GenBank/DDBJ databases">
        <title>Carboxyliciviraga sp.nov., isolated from coastal sediments.</title>
        <authorList>
            <person name="Lu D."/>
            <person name="Zhang T."/>
        </authorList>
    </citation>
    <scope>NUCLEOTIDE SEQUENCE [LARGE SCALE GENOMIC DNA]</scope>
    <source>
        <strain evidence="1 2">N1Y132</strain>
    </source>
</reference>
<accession>A0ABS1HII1</accession>